<dbReference type="InterPro" id="IPR052405">
    <property type="entry name" value="Mito_Transl_Release_Factor"/>
</dbReference>
<accession>A0ABR1ADI5</accession>
<comment type="similarity">
    <text evidence="2">Belongs to the prokaryotic/mitochondrial release factor family.</text>
</comment>
<dbReference type="Gene3D" id="3.30.160.20">
    <property type="match status" value="1"/>
</dbReference>
<gene>
    <name evidence="6" type="ORF">RUM44_005488</name>
</gene>
<dbReference type="PANTHER" id="PTHR46203:SF1">
    <property type="entry name" value="MITOCHONDRIAL TRANSLATION RELEASE FACTOR IN RESCUE"/>
    <property type="match status" value="1"/>
</dbReference>
<feature type="domain" description="Prokaryotic-type class I peptide chain release factors" evidence="5">
    <location>
        <begin position="41"/>
        <end position="137"/>
    </location>
</feature>
<dbReference type="PANTHER" id="PTHR46203">
    <property type="entry name" value="PROBABLE PEPTIDE CHAIN RELEASE FACTOR C12ORF65"/>
    <property type="match status" value="1"/>
</dbReference>
<organism evidence="6 7">
    <name type="scientific">Polyplax serrata</name>
    <name type="common">Common mouse louse</name>
    <dbReference type="NCBI Taxonomy" id="468196"/>
    <lineage>
        <taxon>Eukaryota</taxon>
        <taxon>Metazoa</taxon>
        <taxon>Ecdysozoa</taxon>
        <taxon>Arthropoda</taxon>
        <taxon>Hexapoda</taxon>
        <taxon>Insecta</taxon>
        <taxon>Pterygota</taxon>
        <taxon>Neoptera</taxon>
        <taxon>Paraneoptera</taxon>
        <taxon>Psocodea</taxon>
        <taxon>Troctomorpha</taxon>
        <taxon>Phthiraptera</taxon>
        <taxon>Anoplura</taxon>
        <taxon>Polyplacidae</taxon>
        <taxon>Polyplax</taxon>
    </lineage>
</organism>
<dbReference type="SUPFAM" id="SSF75620">
    <property type="entry name" value="Release factor"/>
    <property type="match status" value="1"/>
</dbReference>
<evidence type="ECO:0000256" key="1">
    <source>
        <dbReference type="ARBA" id="ARBA00004173"/>
    </source>
</evidence>
<dbReference type="InterPro" id="IPR045853">
    <property type="entry name" value="Pep_chain_release_fac_I_sf"/>
</dbReference>
<reference evidence="6 7" key="1">
    <citation type="submission" date="2023-09" db="EMBL/GenBank/DDBJ databases">
        <title>Genomes of two closely related lineages of the louse Polyplax serrata with different host specificities.</title>
        <authorList>
            <person name="Martinu J."/>
            <person name="Tarabai H."/>
            <person name="Stefka J."/>
            <person name="Hypsa V."/>
        </authorList>
    </citation>
    <scope>NUCLEOTIDE SEQUENCE [LARGE SCALE GENOMIC DNA]</scope>
    <source>
        <strain evidence="6">98ZLc_SE</strain>
    </source>
</reference>
<evidence type="ECO:0000313" key="7">
    <source>
        <dbReference type="Proteomes" id="UP001359485"/>
    </source>
</evidence>
<dbReference type="EMBL" id="JAWJWF010000052">
    <property type="protein sequence ID" value="KAK6617157.1"/>
    <property type="molecule type" value="Genomic_DNA"/>
</dbReference>
<evidence type="ECO:0000256" key="2">
    <source>
        <dbReference type="ARBA" id="ARBA00010835"/>
    </source>
</evidence>
<evidence type="ECO:0000259" key="5">
    <source>
        <dbReference type="Pfam" id="PF00472"/>
    </source>
</evidence>
<dbReference type="Proteomes" id="UP001359485">
    <property type="component" value="Unassembled WGS sequence"/>
</dbReference>
<keyword evidence="4" id="KW-0496">Mitochondrion</keyword>
<comment type="subcellular location">
    <subcellularLocation>
        <location evidence="1">Mitochondrion</location>
    </subcellularLocation>
</comment>
<name>A0ABR1ADI5_POLSC</name>
<dbReference type="Pfam" id="PF00472">
    <property type="entry name" value="RF-1"/>
    <property type="match status" value="1"/>
</dbReference>
<keyword evidence="7" id="KW-1185">Reference proteome</keyword>
<proteinExistence type="inferred from homology"/>
<comment type="caution">
    <text evidence="6">The sequence shown here is derived from an EMBL/GenBank/DDBJ whole genome shotgun (WGS) entry which is preliminary data.</text>
</comment>
<dbReference type="InterPro" id="IPR000352">
    <property type="entry name" value="Pep_chain_release_fac_I"/>
</dbReference>
<protein>
    <recommendedName>
        <fullName evidence="5">Prokaryotic-type class I peptide chain release factors domain-containing protein</fullName>
    </recommendedName>
</protein>
<evidence type="ECO:0000256" key="3">
    <source>
        <dbReference type="ARBA" id="ARBA00022946"/>
    </source>
</evidence>
<keyword evidence="3" id="KW-0809">Transit peptide</keyword>
<evidence type="ECO:0000313" key="6">
    <source>
        <dbReference type="EMBL" id="KAK6617157.1"/>
    </source>
</evidence>
<sequence length="155" mass="18023">MIFIISRGNTIILNKLCKHFLATESWNLRRNSVDKTLISVLQENDLKEKFIKGSGPGGSKVNKSINCVQLFHKPTGLQVKVHESRELNSNRKIAREKLTKMLDNLQNGELSVENQQKNLLNQKSRKRIQKQKKLLEKKREWKESLKPSKKDCPEF</sequence>
<evidence type="ECO:0000256" key="4">
    <source>
        <dbReference type="ARBA" id="ARBA00023128"/>
    </source>
</evidence>